<feature type="domain" description="ATPase F1/V1/A1 complex alpha/beta subunit nucleotide-binding" evidence="11">
    <location>
        <begin position="4"/>
        <end position="133"/>
    </location>
</feature>
<evidence type="ECO:0000313" key="13">
    <source>
        <dbReference type="Proteomes" id="UP000092124"/>
    </source>
</evidence>
<evidence type="ECO:0000313" key="12">
    <source>
        <dbReference type="EMBL" id="OBS81257.1"/>
    </source>
</evidence>
<keyword evidence="10" id="KW-0066">ATP synthesis</keyword>
<dbReference type="GO" id="GO:0005524">
    <property type="term" value="F:ATP binding"/>
    <property type="evidence" value="ECO:0007669"/>
    <property type="project" value="UniProtKB-KW"/>
</dbReference>
<keyword evidence="4" id="KW-0547">Nucleotide-binding</keyword>
<dbReference type="GO" id="GO:0045259">
    <property type="term" value="C:proton-transporting ATP synthase complex"/>
    <property type="evidence" value="ECO:0007669"/>
    <property type="project" value="UniProtKB-KW"/>
</dbReference>
<accession>A0A1A6HU43</accession>
<evidence type="ECO:0000256" key="7">
    <source>
        <dbReference type="ARBA" id="ARBA00023065"/>
    </source>
</evidence>
<evidence type="ECO:0000256" key="9">
    <source>
        <dbReference type="ARBA" id="ARBA00023196"/>
    </source>
</evidence>
<evidence type="ECO:0000256" key="1">
    <source>
        <dbReference type="ARBA" id="ARBA00004370"/>
    </source>
</evidence>
<dbReference type="OrthoDB" id="9805536at2759"/>
<dbReference type="Pfam" id="PF00006">
    <property type="entry name" value="ATP-synt_ab"/>
    <property type="match status" value="1"/>
</dbReference>
<dbReference type="InterPro" id="IPR027417">
    <property type="entry name" value="P-loop_NTPase"/>
</dbReference>
<comment type="caution">
    <text evidence="12">The sequence shown here is derived from an EMBL/GenBank/DDBJ whole genome shotgun (WGS) entry which is preliminary data.</text>
</comment>
<dbReference type="InterPro" id="IPR000194">
    <property type="entry name" value="ATPase_F1/V1/A1_a/bsu_nucl-bd"/>
</dbReference>
<evidence type="ECO:0000256" key="4">
    <source>
        <dbReference type="ARBA" id="ARBA00022741"/>
    </source>
</evidence>
<dbReference type="GO" id="GO:0043531">
    <property type="term" value="F:ADP binding"/>
    <property type="evidence" value="ECO:0007669"/>
    <property type="project" value="TreeGrafter"/>
</dbReference>
<keyword evidence="7" id="KW-0406">Ion transport</keyword>
<proteinExistence type="inferred from homology"/>
<dbReference type="InterPro" id="IPR005294">
    <property type="entry name" value="ATP_synth_F1_asu"/>
</dbReference>
<dbReference type="SUPFAM" id="SSF52540">
    <property type="entry name" value="P-loop containing nucleoside triphosphate hydrolases"/>
    <property type="match status" value="1"/>
</dbReference>
<reference evidence="12 13" key="1">
    <citation type="submission" date="2016-06" db="EMBL/GenBank/DDBJ databases">
        <title>The Draft Genome Sequence and Annotation of the Desert Woodrat Neotoma lepida.</title>
        <authorList>
            <person name="Campbell M."/>
            <person name="Oakeson K.F."/>
            <person name="Yandell M."/>
            <person name="Halpert J.R."/>
            <person name="Dearing D."/>
        </authorList>
    </citation>
    <scope>NUCLEOTIDE SEQUENCE [LARGE SCALE GENOMIC DNA]</scope>
    <source>
        <strain evidence="12">417</strain>
        <tissue evidence="12">Liver</tissue>
    </source>
</reference>
<keyword evidence="9" id="KW-0139">CF(1)</keyword>
<keyword evidence="13" id="KW-1185">Reference proteome</keyword>
<organism evidence="12 13">
    <name type="scientific">Neotoma lepida</name>
    <name type="common">Desert woodrat</name>
    <dbReference type="NCBI Taxonomy" id="56216"/>
    <lineage>
        <taxon>Eukaryota</taxon>
        <taxon>Metazoa</taxon>
        <taxon>Chordata</taxon>
        <taxon>Craniata</taxon>
        <taxon>Vertebrata</taxon>
        <taxon>Euteleostomi</taxon>
        <taxon>Mammalia</taxon>
        <taxon>Eutheria</taxon>
        <taxon>Euarchontoglires</taxon>
        <taxon>Glires</taxon>
        <taxon>Rodentia</taxon>
        <taxon>Myomorpha</taxon>
        <taxon>Muroidea</taxon>
        <taxon>Cricetidae</taxon>
        <taxon>Neotominae</taxon>
        <taxon>Neotoma</taxon>
    </lineage>
</organism>
<dbReference type="STRING" id="56216.A0A1A6HU43"/>
<keyword evidence="5" id="KW-0375">Hydrogen ion transport</keyword>
<dbReference type="GO" id="GO:0046933">
    <property type="term" value="F:proton-transporting ATP synthase activity, rotational mechanism"/>
    <property type="evidence" value="ECO:0007669"/>
    <property type="project" value="InterPro"/>
</dbReference>
<dbReference type="PANTHER" id="PTHR48082:SF2">
    <property type="entry name" value="ATP SYNTHASE SUBUNIT ALPHA, MITOCHONDRIAL"/>
    <property type="match status" value="1"/>
</dbReference>
<dbReference type="EMBL" id="LZPO01017285">
    <property type="protein sequence ID" value="OBS81257.1"/>
    <property type="molecule type" value="Genomic_DNA"/>
</dbReference>
<comment type="subcellular location">
    <subcellularLocation>
        <location evidence="1">Membrane</location>
    </subcellularLocation>
</comment>
<sequence>MQTGIKTVDSLVPIGCGQHELIIGNRQTGKISIAVNTVTNQKRFNDGTDEKKKLYQKEPTVIQLVKRLTDTDAMKYTIMVPATASDAASLQYLAPYSGCSMGKYFRDNSKHALIIYDNLSNHAVAYPQMSLLLR</sequence>
<dbReference type="AlphaFoldDB" id="A0A1A6HU43"/>
<evidence type="ECO:0000256" key="3">
    <source>
        <dbReference type="ARBA" id="ARBA00022448"/>
    </source>
</evidence>
<evidence type="ECO:0000256" key="8">
    <source>
        <dbReference type="ARBA" id="ARBA00023136"/>
    </source>
</evidence>
<evidence type="ECO:0000256" key="10">
    <source>
        <dbReference type="ARBA" id="ARBA00023310"/>
    </source>
</evidence>
<gene>
    <name evidence="12" type="ORF">A6R68_20552</name>
</gene>
<dbReference type="FunFam" id="3.40.50.300:FF:002432">
    <property type="entry name" value="ATP synthase subunit alpha, mitochondrial"/>
    <property type="match status" value="1"/>
</dbReference>
<protein>
    <recommendedName>
        <fullName evidence="11">ATPase F1/V1/A1 complex alpha/beta subunit nucleotide-binding domain-containing protein</fullName>
    </recommendedName>
</protein>
<keyword evidence="3" id="KW-0813">Transport</keyword>
<dbReference type="Gene3D" id="3.40.50.12240">
    <property type="match status" value="1"/>
</dbReference>
<comment type="similarity">
    <text evidence="2">Belongs to the ATPase alpha/beta chains family.</text>
</comment>
<keyword evidence="6" id="KW-0067">ATP-binding</keyword>
<dbReference type="PANTHER" id="PTHR48082">
    <property type="entry name" value="ATP SYNTHASE SUBUNIT ALPHA, MITOCHONDRIAL"/>
    <property type="match status" value="1"/>
</dbReference>
<evidence type="ECO:0000256" key="2">
    <source>
        <dbReference type="ARBA" id="ARBA00008936"/>
    </source>
</evidence>
<evidence type="ECO:0000259" key="11">
    <source>
        <dbReference type="Pfam" id="PF00006"/>
    </source>
</evidence>
<dbReference type="Proteomes" id="UP000092124">
    <property type="component" value="Unassembled WGS sequence"/>
</dbReference>
<keyword evidence="8" id="KW-0472">Membrane</keyword>
<evidence type="ECO:0000256" key="5">
    <source>
        <dbReference type="ARBA" id="ARBA00022781"/>
    </source>
</evidence>
<name>A0A1A6HU43_NEOLE</name>
<evidence type="ECO:0000256" key="6">
    <source>
        <dbReference type="ARBA" id="ARBA00022840"/>
    </source>
</evidence>